<dbReference type="RefSeq" id="WP_189067220.1">
    <property type="nucleotide sequence ID" value="NZ_BMPE01000001.1"/>
</dbReference>
<organism evidence="1 2">
    <name type="scientific">Deinococcus radiotolerans</name>
    <dbReference type="NCBI Taxonomy" id="1309407"/>
    <lineage>
        <taxon>Bacteria</taxon>
        <taxon>Thermotogati</taxon>
        <taxon>Deinococcota</taxon>
        <taxon>Deinococci</taxon>
        <taxon>Deinococcales</taxon>
        <taxon>Deinococcaceae</taxon>
        <taxon>Deinococcus</taxon>
    </lineage>
</organism>
<keyword evidence="2" id="KW-1185">Reference proteome</keyword>
<gene>
    <name evidence="1" type="ORF">GCM10010844_03250</name>
</gene>
<name>A0ABQ2FDN6_9DEIO</name>
<sequence>MSATQLTARLKGPLLGAVLITLLSSCLPAPSGPSLTSLRLVPEQGWSTQDLLDRSELPASRVRPLAEALRQAPVGSVLVACEFAAALWGPCRHLTRKISEDTVAEEPGWFGRGATERPLTSLLRRDLALVVTTGVRPEQIPALRREVQRLWAAPYLLNGTLNAFDCGTYQNALQRAVGLPDAVPLDARWGAYLPSGTLSVPTNTFLFAGASDRLMHRLMDPPVPAP</sequence>
<protein>
    <submittedName>
        <fullName evidence="1">Uncharacterized protein</fullName>
    </submittedName>
</protein>
<evidence type="ECO:0000313" key="2">
    <source>
        <dbReference type="Proteomes" id="UP000604341"/>
    </source>
</evidence>
<reference evidence="2" key="1">
    <citation type="journal article" date="2019" name="Int. J. Syst. Evol. Microbiol.">
        <title>The Global Catalogue of Microorganisms (GCM) 10K type strain sequencing project: providing services to taxonomists for standard genome sequencing and annotation.</title>
        <authorList>
            <consortium name="The Broad Institute Genomics Platform"/>
            <consortium name="The Broad Institute Genome Sequencing Center for Infectious Disease"/>
            <person name="Wu L."/>
            <person name="Ma J."/>
        </authorList>
    </citation>
    <scope>NUCLEOTIDE SEQUENCE [LARGE SCALE GENOMIC DNA]</scope>
    <source>
        <strain evidence="2">JCM 19173</strain>
    </source>
</reference>
<accession>A0ABQ2FDN6</accession>
<comment type="caution">
    <text evidence="1">The sequence shown here is derived from an EMBL/GenBank/DDBJ whole genome shotgun (WGS) entry which is preliminary data.</text>
</comment>
<dbReference type="Proteomes" id="UP000604341">
    <property type="component" value="Unassembled WGS sequence"/>
</dbReference>
<proteinExistence type="predicted"/>
<dbReference type="EMBL" id="BMPE01000001">
    <property type="protein sequence ID" value="GGK88004.1"/>
    <property type="molecule type" value="Genomic_DNA"/>
</dbReference>
<evidence type="ECO:0000313" key="1">
    <source>
        <dbReference type="EMBL" id="GGK88004.1"/>
    </source>
</evidence>